<evidence type="ECO:0000259" key="4">
    <source>
        <dbReference type="PROSITE" id="PS50835"/>
    </source>
</evidence>
<name>A0AAD6F2E7_9TELE</name>
<dbReference type="SMART" id="SM00407">
    <property type="entry name" value="IGc1"/>
    <property type="match status" value="1"/>
</dbReference>
<keyword evidence="3" id="KW-1133">Transmembrane helix</keyword>
<dbReference type="EMBL" id="JAPTMU010000629">
    <property type="protein sequence ID" value="KAJ4918210.1"/>
    <property type="molecule type" value="Genomic_DNA"/>
</dbReference>
<feature type="transmembrane region" description="Helical" evidence="3">
    <location>
        <begin position="321"/>
        <end position="342"/>
    </location>
</feature>
<evidence type="ECO:0000313" key="5">
    <source>
        <dbReference type="EMBL" id="KAJ4918210.1"/>
    </source>
</evidence>
<dbReference type="InterPro" id="IPR036179">
    <property type="entry name" value="Ig-like_dom_sf"/>
</dbReference>
<evidence type="ECO:0000256" key="1">
    <source>
        <dbReference type="ARBA" id="ARBA00023157"/>
    </source>
</evidence>
<sequence length="353" mass="39041">MAEDVLPCMYICEAKANCSLSVSMHVLKKEDTCAEMSAISSKTYKKDEKVCRLLNEQEVLKATELMVFDKSAGVNTGGFEPSYNMSALYRVSSESLWAQSELCSELFDIKLQLCANYEAYFGQGTKVTVLGDTVVYVKVKVFTCQRNKGKRVRQRGSRESFCDSGKSLCSYSEAYFGAGTKLTVLEPDHNVTTPTVTVFPPSANECRNQKDPKRRKTLVCVASGFYPDHVSVSWQVGGGAVSSGVATDSSALREGKTYRISSRLRVSASDWFTLGRKFTCRVSFFNGTHTNHYENTVEGVQGKEGVMTREKYLKTTQAAKLSYVVFIVKSSVYGAGVAFLLWRLQSSAGKQNN</sequence>
<dbReference type="PROSITE" id="PS50835">
    <property type="entry name" value="IG_LIKE"/>
    <property type="match status" value="1"/>
</dbReference>
<evidence type="ECO:0000256" key="3">
    <source>
        <dbReference type="SAM" id="Phobius"/>
    </source>
</evidence>
<keyword evidence="2" id="KW-0393">Immunoglobulin domain</keyword>
<accession>A0AAD6F2E7</accession>
<organism evidence="5 6">
    <name type="scientific">Pogonophryne albipinna</name>
    <dbReference type="NCBI Taxonomy" id="1090488"/>
    <lineage>
        <taxon>Eukaryota</taxon>
        <taxon>Metazoa</taxon>
        <taxon>Chordata</taxon>
        <taxon>Craniata</taxon>
        <taxon>Vertebrata</taxon>
        <taxon>Euteleostomi</taxon>
        <taxon>Actinopterygii</taxon>
        <taxon>Neopterygii</taxon>
        <taxon>Teleostei</taxon>
        <taxon>Neoteleostei</taxon>
        <taxon>Acanthomorphata</taxon>
        <taxon>Eupercaria</taxon>
        <taxon>Perciformes</taxon>
        <taxon>Notothenioidei</taxon>
        <taxon>Pogonophryne</taxon>
    </lineage>
</organism>
<dbReference type="InterPro" id="IPR013783">
    <property type="entry name" value="Ig-like_fold"/>
</dbReference>
<dbReference type="PANTHER" id="PTHR23411">
    <property type="entry name" value="TAPASIN"/>
    <property type="match status" value="1"/>
</dbReference>
<dbReference type="FunFam" id="2.60.40.10:FF:000283">
    <property type="entry name" value="Immunoglobulin kappa constant"/>
    <property type="match status" value="1"/>
</dbReference>
<dbReference type="InterPro" id="IPR007110">
    <property type="entry name" value="Ig-like_dom"/>
</dbReference>
<proteinExistence type="predicted"/>
<dbReference type="Gene3D" id="2.60.40.10">
    <property type="entry name" value="Immunoglobulins"/>
    <property type="match status" value="1"/>
</dbReference>
<keyword evidence="1" id="KW-1015">Disulfide bond</keyword>
<feature type="domain" description="Ig-like" evidence="4">
    <location>
        <begin position="194"/>
        <end position="298"/>
    </location>
</feature>
<protein>
    <recommendedName>
        <fullName evidence="4">Ig-like domain-containing protein</fullName>
    </recommendedName>
</protein>
<comment type="caution">
    <text evidence="5">The sequence shown here is derived from an EMBL/GenBank/DDBJ whole genome shotgun (WGS) entry which is preliminary data.</text>
</comment>
<gene>
    <name evidence="5" type="ORF">JOQ06_002056</name>
</gene>
<keyword evidence="3" id="KW-0472">Membrane</keyword>
<dbReference type="SUPFAM" id="SSF48726">
    <property type="entry name" value="Immunoglobulin"/>
    <property type="match status" value="1"/>
</dbReference>
<dbReference type="AlphaFoldDB" id="A0AAD6F2E7"/>
<dbReference type="InterPro" id="IPR050380">
    <property type="entry name" value="Immune_Resp_Modulators"/>
</dbReference>
<evidence type="ECO:0000313" key="6">
    <source>
        <dbReference type="Proteomes" id="UP001219934"/>
    </source>
</evidence>
<keyword evidence="6" id="KW-1185">Reference proteome</keyword>
<dbReference type="Proteomes" id="UP001219934">
    <property type="component" value="Unassembled WGS sequence"/>
</dbReference>
<evidence type="ECO:0000256" key="2">
    <source>
        <dbReference type="ARBA" id="ARBA00023319"/>
    </source>
</evidence>
<reference evidence="5" key="1">
    <citation type="submission" date="2022-11" db="EMBL/GenBank/DDBJ databases">
        <title>Chromosome-level genome of Pogonophryne albipinna.</title>
        <authorList>
            <person name="Jo E."/>
        </authorList>
    </citation>
    <scope>NUCLEOTIDE SEQUENCE</scope>
    <source>
        <strain evidence="5">SGF0006</strain>
        <tissue evidence="5">Muscle</tissue>
    </source>
</reference>
<dbReference type="InterPro" id="IPR003597">
    <property type="entry name" value="Ig_C1-set"/>
</dbReference>
<dbReference type="Pfam" id="PF07654">
    <property type="entry name" value="C1-set"/>
    <property type="match status" value="1"/>
</dbReference>
<keyword evidence="3" id="KW-0812">Transmembrane</keyword>